<dbReference type="SUPFAM" id="SSF109635">
    <property type="entry name" value="DnaK suppressor protein DksA, alpha-hairpin domain"/>
    <property type="match status" value="1"/>
</dbReference>
<keyword evidence="1" id="KW-0479">Metal-binding</keyword>
<dbReference type="InterPro" id="IPR000962">
    <property type="entry name" value="Znf_DskA_TraR"/>
</dbReference>
<evidence type="ECO:0000256" key="3">
    <source>
        <dbReference type="ARBA" id="ARBA00022833"/>
    </source>
</evidence>
<protein>
    <submittedName>
        <fullName evidence="7">YteA family sporulation protein</fullName>
    </submittedName>
</protein>
<dbReference type="EMBL" id="JAIQUM010000035">
    <property type="protein sequence ID" value="MBZ5751602.1"/>
    <property type="molecule type" value="Genomic_DNA"/>
</dbReference>
<comment type="caution">
    <text evidence="7">The sequence shown here is derived from an EMBL/GenBank/DDBJ whole genome shotgun (WGS) entry which is preliminary data.</text>
</comment>
<reference evidence="7" key="1">
    <citation type="submission" date="2024-05" db="EMBL/GenBank/DDBJ databases">
        <title>Metabacillus sp. nov., isolated from the rhizosphere soil of tomato plants.</title>
        <authorList>
            <person name="Ma R."/>
        </authorList>
    </citation>
    <scope>NUCLEOTIDE SEQUENCE</scope>
    <source>
        <strain evidence="7">DBTR6</strain>
    </source>
</reference>
<gene>
    <name evidence="7" type="ORF">K9V48_15410</name>
</gene>
<evidence type="ECO:0000256" key="1">
    <source>
        <dbReference type="ARBA" id="ARBA00022723"/>
    </source>
</evidence>
<evidence type="ECO:0000256" key="5">
    <source>
        <dbReference type="SAM" id="MobiDB-lite"/>
    </source>
</evidence>
<dbReference type="InterPro" id="IPR037187">
    <property type="entry name" value="DnaK_N"/>
</dbReference>
<dbReference type="Gene3D" id="1.20.120.910">
    <property type="entry name" value="DksA, coiled-coil domain"/>
    <property type="match status" value="1"/>
</dbReference>
<accession>A0ABS7UU60</accession>
<keyword evidence="3" id="KW-0862">Zinc</keyword>
<feature type="domain" description="Zinc finger DksA/TraR C4-type" evidence="6">
    <location>
        <begin position="89"/>
        <end position="117"/>
    </location>
</feature>
<evidence type="ECO:0000313" key="7">
    <source>
        <dbReference type="EMBL" id="MBZ5751602.1"/>
    </source>
</evidence>
<evidence type="ECO:0000313" key="8">
    <source>
        <dbReference type="Proteomes" id="UP001165287"/>
    </source>
</evidence>
<dbReference type="Proteomes" id="UP001165287">
    <property type="component" value="Unassembled WGS sequence"/>
</dbReference>
<sequence>MLDSHQKETFRSQLTKMKEDIEQRFEMNGHFGLEIGHPHESVGELSSYDNHPGDEATELYEREKDVALNEHTREELTDIDHALQAIDNGTYGKCEVCGVDIPLDRLDALPTATTCKEHSPEQHVSHNRPVEEEVLMPPFGKFDYDDDRAENVGFDAEDAYQIVNNFGSSETPSDFANPQENYNDVFMDSSDPIGYVEDYENFIGTDIEGKEIKVYPSNQHQKYEDMLDEEGLMTIFGDLPGYEKDPYTEDND</sequence>
<keyword evidence="8" id="KW-1185">Reference proteome</keyword>
<evidence type="ECO:0000259" key="6">
    <source>
        <dbReference type="Pfam" id="PF01258"/>
    </source>
</evidence>
<name>A0ABS7UU60_9BACI</name>
<dbReference type="PROSITE" id="PS51128">
    <property type="entry name" value="ZF_DKSA_2"/>
    <property type="match status" value="1"/>
</dbReference>
<dbReference type="NCBIfam" id="TIGR02890">
    <property type="entry name" value="bacill_yteA"/>
    <property type="match status" value="1"/>
</dbReference>
<evidence type="ECO:0000256" key="2">
    <source>
        <dbReference type="ARBA" id="ARBA00022771"/>
    </source>
</evidence>
<dbReference type="Pfam" id="PF01258">
    <property type="entry name" value="zf-dskA_traR"/>
    <property type="match status" value="1"/>
</dbReference>
<evidence type="ECO:0000256" key="4">
    <source>
        <dbReference type="PROSITE-ProRule" id="PRU00510"/>
    </source>
</evidence>
<dbReference type="RefSeq" id="WP_224139929.1">
    <property type="nucleotide sequence ID" value="NZ_JAIQUM010000035.1"/>
</dbReference>
<proteinExistence type="predicted"/>
<dbReference type="PANTHER" id="PTHR33823">
    <property type="entry name" value="RNA POLYMERASE-BINDING TRANSCRIPTION FACTOR DKSA-RELATED"/>
    <property type="match status" value="1"/>
</dbReference>
<feature type="region of interest" description="Disordered" evidence="5">
    <location>
        <begin position="33"/>
        <end position="54"/>
    </location>
</feature>
<dbReference type="PANTHER" id="PTHR33823:SF4">
    <property type="entry name" value="GENERAL STRESS PROTEIN 16O"/>
    <property type="match status" value="1"/>
</dbReference>
<dbReference type="InterPro" id="IPR014240">
    <property type="entry name" value="YteA"/>
</dbReference>
<dbReference type="SUPFAM" id="SSF57716">
    <property type="entry name" value="Glucocorticoid receptor-like (DNA-binding domain)"/>
    <property type="match status" value="1"/>
</dbReference>
<organism evidence="7 8">
    <name type="scientific">Metabacillus rhizolycopersici</name>
    <dbReference type="NCBI Taxonomy" id="2875709"/>
    <lineage>
        <taxon>Bacteria</taxon>
        <taxon>Bacillati</taxon>
        <taxon>Bacillota</taxon>
        <taxon>Bacilli</taxon>
        <taxon>Bacillales</taxon>
        <taxon>Bacillaceae</taxon>
        <taxon>Metabacillus</taxon>
    </lineage>
</organism>
<comment type="caution">
    <text evidence="4">Lacks conserved residue(s) required for the propagation of feature annotation.</text>
</comment>
<keyword evidence="2" id="KW-0863">Zinc-finger</keyword>